<dbReference type="AlphaFoldDB" id="A0A445E9R5"/>
<dbReference type="OrthoDB" id="6418713at2759"/>
<sequence length="183" mass="20798">MTASLEMRISQLQSENSSLLEKEAELVEKATQVALEETINKLKCDNELHTRKQVGLEMRIAQLESEKSSLLQKEVGLVEETKWLLSEKEILSLKVDWKFEKKSSDIYTPDNISDNAGSSGGNVPTSERDIDEEAPLITSSSRLSHIGRTQLTTIQQENEKKNKEKKKKSNIKFILEYPFGERS</sequence>
<keyword evidence="1" id="KW-0175">Coiled coil</keyword>
<reference evidence="3 4" key="1">
    <citation type="submission" date="2019-01" db="EMBL/GenBank/DDBJ databases">
        <title>Sequencing of cultivated peanut Arachis hypogaea provides insights into genome evolution and oil improvement.</title>
        <authorList>
            <person name="Chen X."/>
        </authorList>
    </citation>
    <scope>NUCLEOTIDE SEQUENCE [LARGE SCALE GENOMIC DNA]</scope>
    <source>
        <strain evidence="4">cv. Fuhuasheng</strain>
        <tissue evidence="3">Leaves</tissue>
    </source>
</reference>
<feature type="compositionally biased region" description="Polar residues" evidence="2">
    <location>
        <begin position="110"/>
        <end position="125"/>
    </location>
</feature>
<accession>A0A445E9R5</accession>
<feature type="coiled-coil region" evidence="1">
    <location>
        <begin position="2"/>
        <end position="29"/>
    </location>
</feature>
<dbReference type="EMBL" id="SDMP01000002">
    <property type="protein sequence ID" value="RYR72168.1"/>
    <property type="molecule type" value="Genomic_DNA"/>
</dbReference>
<feature type="compositionally biased region" description="Polar residues" evidence="2">
    <location>
        <begin position="137"/>
        <end position="156"/>
    </location>
</feature>
<dbReference type="Proteomes" id="UP000289738">
    <property type="component" value="Chromosome A02"/>
</dbReference>
<gene>
    <name evidence="3" type="ORF">Ahy_A02g006379</name>
</gene>
<evidence type="ECO:0000313" key="4">
    <source>
        <dbReference type="Proteomes" id="UP000289738"/>
    </source>
</evidence>
<evidence type="ECO:0000256" key="1">
    <source>
        <dbReference type="SAM" id="Coils"/>
    </source>
</evidence>
<evidence type="ECO:0000256" key="2">
    <source>
        <dbReference type="SAM" id="MobiDB-lite"/>
    </source>
</evidence>
<comment type="caution">
    <text evidence="3">The sequence shown here is derived from an EMBL/GenBank/DDBJ whole genome shotgun (WGS) entry which is preliminary data.</text>
</comment>
<feature type="region of interest" description="Disordered" evidence="2">
    <location>
        <begin position="108"/>
        <end position="167"/>
    </location>
</feature>
<proteinExistence type="predicted"/>
<organism evidence="3 4">
    <name type="scientific">Arachis hypogaea</name>
    <name type="common">Peanut</name>
    <dbReference type="NCBI Taxonomy" id="3818"/>
    <lineage>
        <taxon>Eukaryota</taxon>
        <taxon>Viridiplantae</taxon>
        <taxon>Streptophyta</taxon>
        <taxon>Embryophyta</taxon>
        <taxon>Tracheophyta</taxon>
        <taxon>Spermatophyta</taxon>
        <taxon>Magnoliopsida</taxon>
        <taxon>eudicotyledons</taxon>
        <taxon>Gunneridae</taxon>
        <taxon>Pentapetalae</taxon>
        <taxon>rosids</taxon>
        <taxon>fabids</taxon>
        <taxon>Fabales</taxon>
        <taxon>Fabaceae</taxon>
        <taxon>Papilionoideae</taxon>
        <taxon>50 kb inversion clade</taxon>
        <taxon>dalbergioids sensu lato</taxon>
        <taxon>Dalbergieae</taxon>
        <taxon>Pterocarpus clade</taxon>
        <taxon>Arachis</taxon>
    </lineage>
</organism>
<evidence type="ECO:0000313" key="3">
    <source>
        <dbReference type="EMBL" id="RYR72168.1"/>
    </source>
</evidence>
<protein>
    <recommendedName>
        <fullName evidence="5">Filament-like plant protein</fullName>
    </recommendedName>
</protein>
<evidence type="ECO:0008006" key="5">
    <source>
        <dbReference type="Google" id="ProtNLM"/>
    </source>
</evidence>
<name>A0A445E9R5_ARAHY</name>
<keyword evidence="4" id="KW-1185">Reference proteome</keyword>